<dbReference type="Proteomes" id="UP001344906">
    <property type="component" value="Unassembled WGS sequence"/>
</dbReference>
<dbReference type="EMBL" id="BSRI01000001">
    <property type="protein sequence ID" value="GLV54859.1"/>
    <property type="molecule type" value="Genomic_DNA"/>
</dbReference>
<sequence>MNSVDQQAQALPYDAIPYVTMPDDYQLHLGDGIDGGDIASQRWIKGFEVRATSDGLD</sequence>
<name>A0ABQ6FR22_9CHLR</name>
<protein>
    <submittedName>
        <fullName evidence="1">Uncharacterized protein</fullName>
    </submittedName>
</protein>
<accession>A0ABQ6FR22</accession>
<evidence type="ECO:0000313" key="1">
    <source>
        <dbReference type="EMBL" id="GLV54859.1"/>
    </source>
</evidence>
<reference evidence="1 2" key="1">
    <citation type="submission" date="2023-02" db="EMBL/GenBank/DDBJ databases">
        <title>Dictyobacter halimunensis sp. nov., a new member of the class Ktedonobacteria from forest soil in a geothermal area.</title>
        <authorList>
            <person name="Rachmania M.K."/>
            <person name="Ningsih F."/>
            <person name="Sakai Y."/>
            <person name="Yabe S."/>
            <person name="Yokota A."/>
            <person name="Sjamsuridzal W."/>
        </authorList>
    </citation>
    <scope>NUCLEOTIDE SEQUENCE [LARGE SCALE GENOMIC DNA]</scope>
    <source>
        <strain evidence="1 2">S3.2.2.5</strain>
    </source>
</reference>
<comment type="caution">
    <text evidence="1">The sequence shown here is derived from an EMBL/GenBank/DDBJ whole genome shotgun (WGS) entry which is preliminary data.</text>
</comment>
<evidence type="ECO:0000313" key="2">
    <source>
        <dbReference type="Proteomes" id="UP001344906"/>
    </source>
</evidence>
<dbReference type="RefSeq" id="WP_338248768.1">
    <property type="nucleotide sequence ID" value="NZ_BSRI01000001.1"/>
</dbReference>
<gene>
    <name evidence="1" type="ORF">KDH_17060</name>
</gene>
<proteinExistence type="predicted"/>
<organism evidence="1 2">
    <name type="scientific">Dictyobacter halimunensis</name>
    <dbReference type="NCBI Taxonomy" id="3026934"/>
    <lineage>
        <taxon>Bacteria</taxon>
        <taxon>Bacillati</taxon>
        <taxon>Chloroflexota</taxon>
        <taxon>Ktedonobacteria</taxon>
        <taxon>Ktedonobacterales</taxon>
        <taxon>Dictyobacteraceae</taxon>
        <taxon>Dictyobacter</taxon>
    </lineage>
</organism>
<keyword evidence="2" id="KW-1185">Reference proteome</keyword>